<feature type="transmembrane region" description="Helical" evidence="5">
    <location>
        <begin position="50"/>
        <end position="70"/>
    </location>
</feature>
<evidence type="ECO:0000256" key="3">
    <source>
        <dbReference type="ARBA" id="ARBA00022989"/>
    </source>
</evidence>
<dbReference type="GO" id="GO:0005783">
    <property type="term" value="C:endoplasmic reticulum"/>
    <property type="evidence" value="ECO:0007669"/>
    <property type="project" value="TreeGrafter"/>
</dbReference>
<keyword evidence="3 5" id="KW-1133">Transmembrane helix</keyword>
<feature type="transmembrane region" description="Helical" evidence="5">
    <location>
        <begin position="424"/>
        <end position="446"/>
    </location>
</feature>
<protein>
    <recommendedName>
        <fullName evidence="8">GPI-anchored wall transfer protein</fullName>
    </recommendedName>
</protein>
<dbReference type="InParanoid" id="E1Z3T1"/>
<dbReference type="Proteomes" id="UP000008141">
    <property type="component" value="Unassembled WGS sequence"/>
</dbReference>
<keyword evidence="4 5" id="KW-0472">Membrane</keyword>
<dbReference type="eggNOG" id="KOG0411">
    <property type="taxonomic scope" value="Eukaryota"/>
</dbReference>
<dbReference type="PANTHER" id="PTHR20661">
    <property type="entry name" value="PHOSPHATIDYLINOSITOL-GLYCAN BIOSYNTHESIS CLASS W PROTEIN"/>
    <property type="match status" value="1"/>
</dbReference>
<feature type="transmembrane region" description="Helical" evidence="5">
    <location>
        <begin position="392"/>
        <end position="412"/>
    </location>
</feature>
<feature type="transmembrane region" description="Helical" evidence="5">
    <location>
        <begin position="109"/>
        <end position="129"/>
    </location>
</feature>
<feature type="transmembrane region" description="Helical" evidence="5">
    <location>
        <begin position="458"/>
        <end position="478"/>
    </location>
</feature>
<dbReference type="GO" id="GO:0072659">
    <property type="term" value="P:protein localization to plasma membrane"/>
    <property type="evidence" value="ECO:0007669"/>
    <property type="project" value="TreeGrafter"/>
</dbReference>
<keyword evidence="2 5" id="KW-0812">Transmembrane</keyword>
<feature type="transmembrane region" description="Helical" evidence="5">
    <location>
        <begin position="190"/>
        <end position="207"/>
    </location>
</feature>
<evidence type="ECO:0000256" key="5">
    <source>
        <dbReference type="SAM" id="Phobius"/>
    </source>
</evidence>
<proteinExistence type="predicted"/>
<feature type="transmembrane region" description="Helical" evidence="5">
    <location>
        <begin position="20"/>
        <end position="38"/>
    </location>
</feature>
<dbReference type="STRING" id="554065.E1Z3T1"/>
<dbReference type="OMA" id="DLCFAME"/>
<feature type="transmembrane region" description="Helical" evidence="5">
    <location>
        <begin position="76"/>
        <end position="97"/>
    </location>
</feature>
<evidence type="ECO:0000256" key="2">
    <source>
        <dbReference type="ARBA" id="ARBA00022692"/>
    </source>
</evidence>
<sequence>MASLRQQKEAFVSGHAGTTIGEVSAVAAAPVVLLLLWRLMQHPAASGAGLFHRAGPTAAGLALEFAALVLPQVAHLLGLASPAALLGGAAAIAAALFATQDSTDDALSAYRASLMLGTCIAILGVDFHAFPRRFAKAETFGTGLMDAGVGSFVAVSGLAHGLSAAARAAAAPQQQQQQQCFPWGVQGGRAIALLALGLGRVLATGAADYQNHASEYGIHWNFFLTLAALRLLGLLLPWAAGSGATAAAAGGAVLAAHQWGLSAGRLIEVVHSQGRGGGLLSANKEGLLSLPGYWALQLLGTAAGHAAYRVAAAAAAAAEAQQPGRRGAPPGNGASRSGINNGLSVRVKVAQPQQRGPTLRLLAQLAAATGTLWLAYWAAAEAVQPVSRRACNAAYVLWMLALNVQCVALFVAAELGLPGTMPHLMLAVSAAMLPFFLAANLLTGALNLAVNALAATDAAALLLVSGYMALLCGGVVTASKWRQRSS</sequence>
<evidence type="ECO:0000256" key="4">
    <source>
        <dbReference type="ARBA" id="ARBA00023136"/>
    </source>
</evidence>
<reference evidence="6 7" key="1">
    <citation type="journal article" date="2010" name="Plant Cell">
        <title>The Chlorella variabilis NC64A genome reveals adaptation to photosymbiosis, coevolution with viruses, and cryptic sex.</title>
        <authorList>
            <person name="Blanc G."/>
            <person name="Duncan G."/>
            <person name="Agarkova I."/>
            <person name="Borodovsky M."/>
            <person name="Gurnon J."/>
            <person name="Kuo A."/>
            <person name="Lindquist E."/>
            <person name="Lucas S."/>
            <person name="Pangilinan J."/>
            <person name="Polle J."/>
            <person name="Salamov A."/>
            <person name="Terry A."/>
            <person name="Yamada T."/>
            <person name="Dunigan D.D."/>
            <person name="Grigoriev I.V."/>
            <person name="Claverie J.M."/>
            <person name="Van Etten J.L."/>
        </authorList>
    </citation>
    <scope>NUCLEOTIDE SEQUENCE [LARGE SCALE GENOMIC DNA]</scope>
    <source>
        <strain evidence="6 7">NC64A</strain>
    </source>
</reference>
<dbReference type="InterPro" id="IPR009447">
    <property type="entry name" value="PIGW/GWT1"/>
</dbReference>
<dbReference type="FunCoup" id="E1Z3T1">
    <property type="interactions" value="1458"/>
</dbReference>
<name>E1Z3T1_CHLVA</name>
<organism evidence="7">
    <name type="scientific">Chlorella variabilis</name>
    <name type="common">Green alga</name>
    <dbReference type="NCBI Taxonomy" id="554065"/>
    <lineage>
        <taxon>Eukaryota</taxon>
        <taxon>Viridiplantae</taxon>
        <taxon>Chlorophyta</taxon>
        <taxon>core chlorophytes</taxon>
        <taxon>Trebouxiophyceae</taxon>
        <taxon>Chlorellales</taxon>
        <taxon>Chlorellaceae</taxon>
        <taxon>Chlorella clade</taxon>
        <taxon>Chlorella</taxon>
    </lineage>
</organism>
<dbReference type="GO" id="GO:0016020">
    <property type="term" value="C:membrane"/>
    <property type="evidence" value="ECO:0007669"/>
    <property type="project" value="UniProtKB-SubCell"/>
</dbReference>
<dbReference type="EMBL" id="GL433836">
    <property type="protein sequence ID" value="EFN59535.1"/>
    <property type="molecule type" value="Genomic_DNA"/>
</dbReference>
<dbReference type="GO" id="GO:0006506">
    <property type="term" value="P:GPI anchor biosynthetic process"/>
    <property type="evidence" value="ECO:0007669"/>
    <property type="project" value="InterPro"/>
</dbReference>
<dbReference type="OrthoDB" id="15270at2759"/>
<feature type="transmembrane region" description="Helical" evidence="5">
    <location>
        <begin position="219"/>
        <end position="240"/>
    </location>
</feature>
<dbReference type="GeneID" id="17358542"/>
<dbReference type="RefSeq" id="XP_005851637.1">
    <property type="nucleotide sequence ID" value="XM_005851575.1"/>
</dbReference>
<evidence type="ECO:0000313" key="6">
    <source>
        <dbReference type="EMBL" id="EFN59535.1"/>
    </source>
</evidence>
<keyword evidence="7" id="KW-1185">Reference proteome</keyword>
<dbReference type="Pfam" id="PF06423">
    <property type="entry name" value="GWT1"/>
    <property type="match status" value="1"/>
</dbReference>
<dbReference type="AlphaFoldDB" id="E1Z3T1"/>
<dbReference type="GO" id="GO:0032216">
    <property type="term" value="F:glucosaminyl-phosphatidylinositol O-acyltransferase activity"/>
    <property type="evidence" value="ECO:0007669"/>
    <property type="project" value="TreeGrafter"/>
</dbReference>
<feature type="transmembrane region" description="Helical" evidence="5">
    <location>
        <begin position="361"/>
        <end position="380"/>
    </location>
</feature>
<comment type="subcellular location">
    <subcellularLocation>
        <location evidence="1">Membrane</location>
        <topology evidence="1">Multi-pass membrane protein</topology>
    </subcellularLocation>
</comment>
<evidence type="ECO:0000313" key="7">
    <source>
        <dbReference type="Proteomes" id="UP000008141"/>
    </source>
</evidence>
<evidence type="ECO:0000256" key="1">
    <source>
        <dbReference type="ARBA" id="ARBA00004141"/>
    </source>
</evidence>
<dbReference type="PANTHER" id="PTHR20661:SF0">
    <property type="entry name" value="PHOSPHATIDYLINOSITOL-GLYCAN BIOSYNTHESIS CLASS W PROTEIN"/>
    <property type="match status" value="1"/>
</dbReference>
<evidence type="ECO:0008006" key="8">
    <source>
        <dbReference type="Google" id="ProtNLM"/>
    </source>
</evidence>
<dbReference type="KEGG" id="cvr:CHLNCDRAFT_138203"/>
<accession>E1Z3T1</accession>
<feature type="transmembrane region" description="Helical" evidence="5">
    <location>
        <begin position="149"/>
        <end position="170"/>
    </location>
</feature>
<gene>
    <name evidence="6" type="ORF">CHLNCDRAFT_138203</name>
</gene>